<feature type="domain" description="Pseudouridine synthase RsuA/RluA-like" evidence="3">
    <location>
        <begin position="25"/>
        <end position="189"/>
    </location>
</feature>
<evidence type="ECO:0000313" key="5">
    <source>
        <dbReference type="Proteomes" id="UP000095751"/>
    </source>
</evidence>
<dbReference type="GO" id="GO:0003723">
    <property type="term" value="F:RNA binding"/>
    <property type="evidence" value="ECO:0007669"/>
    <property type="project" value="InterPro"/>
</dbReference>
<name>A0A1E7F160_9STRA</name>
<dbReference type="PANTHER" id="PTHR21600">
    <property type="entry name" value="MITOCHONDRIAL RNA PSEUDOURIDINE SYNTHASE"/>
    <property type="match status" value="1"/>
</dbReference>
<dbReference type="OrthoDB" id="418349at2759"/>
<accession>A0A1E7F160</accession>
<comment type="similarity">
    <text evidence="1">Belongs to the pseudouridine synthase RluA family.</text>
</comment>
<sequence>MATTTTVTQTNTFPPIPVLFESSRLLIIHKPHGIGHHDESSTLSSSDQQEKPGILQILRHQRREEKEDKDDDNNENENDNENENEERLYGIHRLDKVTSGILVFAKDSTTASILSKYFQEKKIQKIYFGVSSKKSLKKKQGLVQGGMERSRNKGWILNDKSNDDDDDNVVKTVVMFRPYTGKTHQLRVAAKSMGIPLLGDPIYKDGGNGGNSSTSTSSSRTMLHASGIQIPAFLDHNEINIWCPPTFFDDNDDDIIDDDDDDPAEDRILSDTLDKAVEKLMTKNCDVDGILEAMKLTNKMKHNAIAYCCSTKENKILTIFIYLFTICRFQ</sequence>
<proteinExistence type="inferred from homology"/>
<dbReference type="EMBL" id="KV784367">
    <property type="protein sequence ID" value="OEU11543.1"/>
    <property type="molecule type" value="Genomic_DNA"/>
</dbReference>
<feature type="region of interest" description="Disordered" evidence="2">
    <location>
        <begin position="60"/>
        <end position="87"/>
    </location>
</feature>
<dbReference type="PROSITE" id="PS01129">
    <property type="entry name" value="PSI_RLU"/>
    <property type="match status" value="1"/>
</dbReference>
<dbReference type="InterPro" id="IPR006145">
    <property type="entry name" value="PsdUridine_synth_RsuA/RluA"/>
</dbReference>
<keyword evidence="5" id="KW-1185">Reference proteome</keyword>
<dbReference type="CDD" id="cd02869">
    <property type="entry name" value="PseudoU_synth_RluA_like"/>
    <property type="match status" value="1"/>
</dbReference>
<dbReference type="InterPro" id="IPR050188">
    <property type="entry name" value="RluA_PseudoU_synthase"/>
</dbReference>
<dbReference type="PANTHER" id="PTHR21600:SF87">
    <property type="entry name" value="RNA PSEUDOURIDYLATE SYNTHASE DOMAIN-CONTAINING PROTEIN 1"/>
    <property type="match status" value="1"/>
</dbReference>
<dbReference type="SUPFAM" id="SSF55120">
    <property type="entry name" value="Pseudouridine synthase"/>
    <property type="match status" value="1"/>
</dbReference>
<dbReference type="Pfam" id="PF00849">
    <property type="entry name" value="PseudoU_synth_2"/>
    <property type="match status" value="1"/>
</dbReference>
<dbReference type="Gene3D" id="3.30.2350.10">
    <property type="entry name" value="Pseudouridine synthase"/>
    <property type="match status" value="1"/>
</dbReference>
<evidence type="ECO:0000259" key="3">
    <source>
        <dbReference type="Pfam" id="PF00849"/>
    </source>
</evidence>
<dbReference type="AlphaFoldDB" id="A0A1E7F160"/>
<feature type="compositionally biased region" description="Acidic residues" evidence="2">
    <location>
        <begin position="67"/>
        <end position="84"/>
    </location>
</feature>
<dbReference type="InterPro" id="IPR006224">
    <property type="entry name" value="PsdUridine_synth_RluA-like_CS"/>
</dbReference>
<dbReference type="InterPro" id="IPR020103">
    <property type="entry name" value="PsdUridine_synth_cat_dom_sf"/>
</dbReference>
<organism evidence="4 5">
    <name type="scientific">Fragilariopsis cylindrus CCMP1102</name>
    <dbReference type="NCBI Taxonomy" id="635003"/>
    <lineage>
        <taxon>Eukaryota</taxon>
        <taxon>Sar</taxon>
        <taxon>Stramenopiles</taxon>
        <taxon>Ochrophyta</taxon>
        <taxon>Bacillariophyta</taxon>
        <taxon>Bacillariophyceae</taxon>
        <taxon>Bacillariophycidae</taxon>
        <taxon>Bacillariales</taxon>
        <taxon>Bacillariaceae</taxon>
        <taxon>Fragilariopsis</taxon>
    </lineage>
</organism>
<dbReference type="GO" id="GO:0000455">
    <property type="term" value="P:enzyme-directed rRNA pseudouridine synthesis"/>
    <property type="evidence" value="ECO:0007669"/>
    <property type="project" value="TreeGrafter"/>
</dbReference>
<dbReference type="KEGG" id="fcy:FRACYDRAFT_192291"/>
<dbReference type="GO" id="GO:0009982">
    <property type="term" value="F:pseudouridine synthase activity"/>
    <property type="evidence" value="ECO:0007669"/>
    <property type="project" value="InterPro"/>
</dbReference>
<dbReference type="Proteomes" id="UP000095751">
    <property type="component" value="Unassembled WGS sequence"/>
</dbReference>
<evidence type="ECO:0000313" key="4">
    <source>
        <dbReference type="EMBL" id="OEU11543.1"/>
    </source>
</evidence>
<evidence type="ECO:0000256" key="2">
    <source>
        <dbReference type="SAM" id="MobiDB-lite"/>
    </source>
</evidence>
<dbReference type="InParanoid" id="A0A1E7F160"/>
<protein>
    <submittedName>
        <fullName evidence="4">Pseudouridine synthase</fullName>
    </submittedName>
</protein>
<evidence type="ECO:0000256" key="1">
    <source>
        <dbReference type="ARBA" id="ARBA00010876"/>
    </source>
</evidence>
<gene>
    <name evidence="4" type="ORF">FRACYDRAFT_192291</name>
</gene>
<reference evidence="4 5" key="1">
    <citation type="submission" date="2016-09" db="EMBL/GenBank/DDBJ databases">
        <title>Extensive genetic diversity and differential bi-allelic expression allows diatom success in the polar Southern Ocean.</title>
        <authorList>
            <consortium name="DOE Joint Genome Institute"/>
            <person name="Mock T."/>
            <person name="Otillar R.P."/>
            <person name="Strauss J."/>
            <person name="Dupont C."/>
            <person name="Frickenhaus S."/>
            <person name="Maumus F."/>
            <person name="Mcmullan M."/>
            <person name="Sanges R."/>
            <person name="Schmutz J."/>
            <person name="Toseland A."/>
            <person name="Valas R."/>
            <person name="Veluchamy A."/>
            <person name="Ward B.J."/>
            <person name="Allen A."/>
            <person name="Barry K."/>
            <person name="Falciatore A."/>
            <person name="Ferrante M."/>
            <person name="Fortunato A.E."/>
            <person name="Gloeckner G."/>
            <person name="Gruber A."/>
            <person name="Hipkin R."/>
            <person name="Janech M."/>
            <person name="Kroth P."/>
            <person name="Leese F."/>
            <person name="Lindquist E."/>
            <person name="Lyon B.R."/>
            <person name="Martin J."/>
            <person name="Mayer C."/>
            <person name="Parker M."/>
            <person name="Quesneville H."/>
            <person name="Raymond J."/>
            <person name="Uhlig C."/>
            <person name="Valentin K.U."/>
            <person name="Worden A.Z."/>
            <person name="Armbrust E.V."/>
            <person name="Bowler C."/>
            <person name="Green B."/>
            <person name="Moulton V."/>
            <person name="Van Oosterhout C."/>
            <person name="Grigoriev I."/>
        </authorList>
    </citation>
    <scope>NUCLEOTIDE SEQUENCE [LARGE SCALE GENOMIC DNA]</scope>
    <source>
        <strain evidence="4 5">CCMP1102</strain>
    </source>
</reference>